<dbReference type="GO" id="GO:0015074">
    <property type="term" value="P:DNA integration"/>
    <property type="evidence" value="ECO:0007669"/>
    <property type="project" value="UniProtKB-KW"/>
</dbReference>
<dbReference type="InterPro" id="IPR011010">
    <property type="entry name" value="DNA_brk_join_enz"/>
</dbReference>
<dbReference type="InterPro" id="IPR013762">
    <property type="entry name" value="Integrase-like_cat_sf"/>
</dbReference>
<sequence length="371" mass="41174">MSLPILTSPLSQPDIPSDLFDRDTSDWLNHPGTAFDAWLASQEFRRSSADVYRAQWGAFLGWLAKRQKNLATVDTETIALFVGELPIKKTQRVRYLRLIERVLDHVRKNEFGSTNPARFIAQDGEATWRSARDNEPTSFLAPAERAALLAYLFSPLPAAGAALWKERRDRALIAAFLGGGLKTGEARALTISCVNLGSTVLTIPAAQPEFTRETHLASFAIALFGAWLAERQRCGIPGELVFPASQSGRPMHKATMLRAVDAIVDAADIAQSRTARASPQTLRNTFAAELFENGVEPEKSVSGWDSRSRFRRIGCIGRGRIGGKASSVRYPTPNRSPMKRWPRQARLEIRVFDLPKTLTFSHPPTPEFPHL</sequence>
<evidence type="ECO:0000256" key="1">
    <source>
        <dbReference type="ARBA" id="ARBA00022908"/>
    </source>
</evidence>
<reference evidence="7" key="1">
    <citation type="submission" date="2018-08" db="EMBL/GenBank/DDBJ databases">
        <title>Identification of Burkholderia cepacia strains that express a Burkholderia pseudomallei-like capsular polysaccharide.</title>
        <authorList>
            <person name="Burtnick M.N."/>
            <person name="Vongsouvath M."/>
            <person name="Newton P."/>
            <person name="Wuthiekanun V."/>
            <person name="Limmathurotsakul D."/>
            <person name="Brett P.J."/>
            <person name="Chantratita N."/>
            <person name="Dance D.A."/>
        </authorList>
    </citation>
    <scope>NUCLEOTIDE SEQUENCE</scope>
    <source>
        <strain evidence="7">SBXCC001</strain>
    </source>
</reference>
<dbReference type="Proteomes" id="UP001272137">
    <property type="component" value="Unassembled WGS sequence"/>
</dbReference>
<evidence type="ECO:0000256" key="2">
    <source>
        <dbReference type="ARBA" id="ARBA00023125"/>
    </source>
</evidence>
<dbReference type="GO" id="GO:0003677">
    <property type="term" value="F:DNA binding"/>
    <property type="evidence" value="ECO:0007669"/>
    <property type="project" value="UniProtKB-UniRule"/>
</dbReference>
<dbReference type="Pfam" id="PF00589">
    <property type="entry name" value="Phage_integrase"/>
    <property type="match status" value="1"/>
</dbReference>
<evidence type="ECO:0000259" key="5">
    <source>
        <dbReference type="PROSITE" id="PS51898"/>
    </source>
</evidence>
<gene>
    <name evidence="7" type="ORF">C7S16_5635</name>
</gene>
<evidence type="ECO:0000256" key="3">
    <source>
        <dbReference type="ARBA" id="ARBA00023172"/>
    </source>
</evidence>
<dbReference type="PROSITE" id="PS51898">
    <property type="entry name" value="TYR_RECOMBINASE"/>
    <property type="match status" value="1"/>
</dbReference>
<dbReference type="InterPro" id="IPR050090">
    <property type="entry name" value="Tyrosine_recombinase_XerCD"/>
</dbReference>
<keyword evidence="2 4" id="KW-0238">DNA-binding</keyword>
<feature type="domain" description="Core-binding (CB)" evidence="6">
    <location>
        <begin position="29"/>
        <end position="107"/>
    </location>
</feature>
<dbReference type="InterPro" id="IPR002104">
    <property type="entry name" value="Integrase_catalytic"/>
</dbReference>
<dbReference type="Gene3D" id="1.10.443.10">
    <property type="entry name" value="Intergrase catalytic core"/>
    <property type="match status" value="1"/>
</dbReference>
<name>A0AAW9CIN1_BURTH</name>
<dbReference type="PANTHER" id="PTHR30349">
    <property type="entry name" value="PHAGE INTEGRASE-RELATED"/>
    <property type="match status" value="1"/>
</dbReference>
<dbReference type="EMBL" id="QXCT01000001">
    <property type="protein sequence ID" value="MDW9250613.1"/>
    <property type="molecule type" value="Genomic_DNA"/>
</dbReference>
<dbReference type="PROSITE" id="PS51900">
    <property type="entry name" value="CB"/>
    <property type="match status" value="1"/>
</dbReference>
<dbReference type="GO" id="GO:0006310">
    <property type="term" value="P:DNA recombination"/>
    <property type="evidence" value="ECO:0007669"/>
    <property type="project" value="UniProtKB-KW"/>
</dbReference>
<feature type="domain" description="Tyr recombinase" evidence="5">
    <location>
        <begin position="135"/>
        <end position="346"/>
    </location>
</feature>
<dbReference type="InterPro" id="IPR044068">
    <property type="entry name" value="CB"/>
</dbReference>
<proteinExistence type="predicted"/>
<accession>A0AAW9CIN1</accession>
<evidence type="ECO:0000256" key="4">
    <source>
        <dbReference type="PROSITE-ProRule" id="PRU01248"/>
    </source>
</evidence>
<dbReference type="AlphaFoldDB" id="A0AAW9CIN1"/>
<evidence type="ECO:0000259" key="6">
    <source>
        <dbReference type="PROSITE" id="PS51900"/>
    </source>
</evidence>
<dbReference type="CDD" id="cd00397">
    <property type="entry name" value="DNA_BRE_C"/>
    <property type="match status" value="1"/>
</dbReference>
<keyword evidence="1" id="KW-0229">DNA integration</keyword>
<dbReference type="PANTHER" id="PTHR30349:SF64">
    <property type="entry name" value="PROPHAGE INTEGRASE INTD-RELATED"/>
    <property type="match status" value="1"/>
</dbReference>
<organism evidence="7 8">
    <name type="scientific">Burkholderia thailandensis</name>
    <dbReference type="NCBI Taxonomy" id="57975"/>
    <lineage>
        <taxon>Bacteria</taxon>
        <taxon>Pseudomonadati</taxon>
        <taxon>Pseudomonadota</taxon>
        <taxon>Betaproteobacteria</taxon>
        <taxon>Burkholderiales</taxon>
        <taxon>Burkholderiaceae</taxon>
        <taxon>Burkholderia</taxon>
        <taxon>pseudomallei group</taxon>
    </lineage>
</organism>
<evidence type="ECO:0000313" key="7">
    <source>
        <dbReference type="EMBL" id="MDW9250613.1"/>
    </source>
</evidence>
<dbReference type="SUPFAM" id="SSF56349">
    <property type="entry name" value="DNA breaking-rejoining enzymes"/>
    <property type="match status" value="1"/>
</dbReference>
<comment type="caution">
    <text evidence="7">The sequence shown here is derived from an EMBL/GenBank/DDBJ whole genome shotgun (WGS) entry which is preliminary data.</text>
</comment>
<protein>
    <submittedName>
        <fullName evidence="7">Phage integrase family protein</fullName>
    </submittedName>
</protein>
<keyword evidence="3" id="KW-0233">DNA recombination</keyword>
<evidence type="ECO:0000313" key="8">
    <source>
        <dbReference type="Proteomes" id="UP001272137"/>
    </source>
</evidence>